<evidence type="ECO:0000313" key="2">
    <source>
        <dbReference type="EMBL" id="SHI21369.1"/>
    </source>
</evidence>
<evidence type="ECO:0000259" key="1">
    <source>
        <dbReference type="Pfam" id="PF08241"/>
    </source>
</evidence>
<protein>
    <submittedName>
        <fullName evidence="2">Methyltransferase domain-containing protein</fullName>
    </submittedName>
</protein>
<organism evidence="2 3">
    <name type="scientific">Sporobacter termitidis DSM 10068</name>
    <dbReference type="NCBI Taxonomy" id="1123282"/>
    <lineage>
        <taxon>Bacteria</taxon>
        <taxon>Bacillati</taxon>
        <taxon>Bacillota</taxon>
        <taxon>Clostridia</taxon>
        <taxon>Eubacteriales</taxon>
        <taxon>Oscillospiraceae</taxon>
        <taxon>Sporobacter</taxon>
    </lineage>
</organism>
<dbReference type="GO" id="GO:0032259">
    <property type="term" value="P:methylation"/>
    <property type="evidence" value="ECO:0007669"/>
    <property type="project" value="UniProtKB-KW"/>
</dbReference>
<dbReference type="EMBL" id="FQXV01000016">
    <property type="protein sequence ID" value="SHI21369.1"/>
    <property type="molecule type" value="Genomic_DNA"/>
</dbReference>
<keyword evidence="2" id="KW-0489">Methyltransferase</keyword>
<dbReference type="Pfam" id="PF08241">
    <property type="entry name" value="Methyltransf_11"/>
    <property type="match status" value="1"/>
</dbReference>
<accession>A0A1M5ZAZ3</accession>
<dbReference type="GO" id="GO:0008757">
    <property type="term" value="F:S-adenosylmethionine-dependent methyltransferase activity"/>
    <property type="evidence" value="ECO:0007669"/>
    <property type="project" value="InterPro"/>
</dbReference>
<gene>
    <name evidence="2" type="ORF">SAMN02745823_03462</name>
</gene>
<evidence type="ECO:0000313" key="3">
    <source>
        <dbReference type="Proteomes" id="UP000183995"/>
    </source>
</evidence>
<dbReference type="InterPro" id="IPR029063">
    <property type="entry name" value="SAM-dependent_MTases_sf"/>
</dbReference>
<dbReference type="NCBIfam" id="NF045667">
    <property type="entry name" value="MTase_DVU1556"/>
    <property type="match status" value="1"/>
</dbReference>
<sequence length="221" mass="23527">MSNIYETPFLNALQDASMHPGGLRLTDRAARLAELTPGMLVADIGCGAGVTAAFLSSKHRLSMIGLEISSALVDAGLKRYPGLRLIRWDCGTLPFEDGCLDGVVIECALSVIGRTEAILSECARALKTTGTLIISDVFLRAEAPAAAPLTTAEGLTRLLKKTGFDVAVSEDHTPALKTYLAELREQSHADFDTGSLLCAPRAGARPKLSELSYTLIIARKN</sequence>
<keyword evidence="3" id="KW-1185">Reference proteome</keyword>
<feature type="domain" description="Methyltransferase type 11" evidence="1">
    <location>
        <begin position="43"/>
        <end position="134"/>
    </location>
</feature>
<dbReference type="AlphaFoldDB" id="A0A1M5ZAZ3"/>
<keyword evidence="2" id="KW-0808">Transferase</keyword>
<dbReference type="STRING" id="1123282.SAMN02745823_03462"/>
<proteinExistence type="predicted"/>
<dbReference type="OrthoDB" id="9808140at2"/>
<dbReference type="InterPro" id="IPR013216">
    <property type="entry name" value="Methyltransf_11"/>
</dbReference>
<name>A0A1M5ZAZ3_9FIRM</name>
<dbReference type="CDD" id="cd02440">
    <property type="entry name" value="AdoMet_MTases"/>
    <property type="match status" value="1"/>
</dbReference>
<reference evidence="2 3" key="1">
    <citation type="submission" date="2016-11" db="EMBL/GenBank/DDBJ databases">
        <authorList>
            <person name="Jaros S."/>
            <person name="Januszkiewicz K."/>
            <person name="Wedrychowicz H."/>
        </authorList>
    </citation>
    <scope>NUCLEOTIDE SEQUENCE [LARGE SCALE GENOMIC DNA]</scope>
    <source>
        <strain evidence="2 3">DSM 10068</strain>
    </source>
</reference>
<dbReference type="SUPFAM" id="SSF53335">
    <property type="entry name" value="S-adenosyl-L-methionine-dependent methyltransferases"/>
    <property type="match status" value="1"/>
</dbReference>
<dbReference type="Gene3D" id="3.40.50.150">
    <property type="entry name" value="Vaccinia Virus protein VP39"/>
    <property type="match status" value="1"/>
</dbReference>
<dbReference type="Proteomes" id="UP000183995">
    <property type="component" value="Unassembled WGS sequence"/>
</dbReference>
<dbReference type="RefSeq" id="WP_073081961.1">
    <property type="nucleotide sequence ID" value="NZ_FQXV01000016.1"/>
</dbReference>